<dbReference type="InterPro" id="IPR005220">
    <property type="entry name" value="CarO-like"/>
</dbReference>
<dbReference type="Pfam" id="PF04076">
    <property type="entry name" value="BOF"/>
    <property type="match status" value="1"/>
</dbReference>
<organism evidence="3 4">
    <name type="scientific">Basfia succiniciproducens</name>
    <dbReference type="NCBI Taxonomy" id="653940"/>
    <lineage>
        <taxon>Bacteria</taxon>
        <taxon>Pseudomonadati</taxon>
        <taxon>Pseudomonadota</taxon>
        <taxon>Gammaproteobacteria</taxon>
        <taxon>Pasteurellales</taxon>
        <taxon>Pasteurellaceae</taxon>
        <taxon>Basfia</taxon>
    </lineage>
</organism>
<keyword evidence="1 2" id="KW-0732">Signal</keyword>
<comment type="caution">
    <text evidence="3">The sequence shown here is derived from an EMBL/GenBank/DDBJ whole genome shotgun (WGS) entry which is preliminary data.</text>
</comment>
<name>A0A1G5AFT8_9PAST</name>
<dbReference type="EMBL" id="FMUQ01000002">
    <property type="protein sequence ID" value="SCX76724.1"/>
    <property type="molecule type" value="Genomic_DNA"/>
</dbReference>
<dbReference type="Gene3D" id="2.40.50.200">
    <property type="entry name" value="Bacterial OB-fold"/>
    <property type="match status" value="1"/>
</dbReference>
<keyword evidence="4" id="KW-1185">Reference proteome</keyword>
<dbReference type="Proteomes" id="UP000199588">
    <property type="component" value="Unassembled WGS sequence"/>
</dbReference>
<accession>A0A1G5AFT8</accession>
<reference evidence="3 4" key="1">
    <citation type="submission" date="2016-10" db="EMBL/GenBank/DDBJ databases">
        <authorList>
            <person name="Varghese N."/>
            <person name="Submissions S."/>
        </authorList>
    </citation>
    <scope>NUCLEOTIDE SEQUENCE [LARGE SCALE GENOMIC DNA]</scope>
    <source>
        <strain evidence="3 4">DSM 22022</strain>
    </source>
</reference>
<dbReference type="SUPFAM" id="SSF101756">
    <property type="entry name" value="Hypothetical protein YgiW"/>
    <property type="match status" value="1"/>
</dbReference>
<feature type="signal peptide" evidence="2">
    <location>
        <begin position="1"/>
        <end position="23"/>
    </location>
</feature>
<evidence type="ECO:0000256" key="2">
    <source>
        <dbReference type="SAM" id="SignalP"/>
    </source>
</evidence>
<proteinExistence type="predicted"/>
<evidence type="ECO:0000313" key="3">
    <source>
        <dbReference type="EMBL" id="SCX76724.1"/>
    </source>
</evidence>
<evidence type="ECO:0000313" key="4">
    <source>
        <dbReference type="Proteomes" id="UP000199588"/>
    </source>
</evidence>
<dbReference type="PANTHER" id="PTHR36571:SF1">
    <property type="entry name" value="PROTEIN YGIW"/>
    <property type="match status" value="1"/>
</dbReference>
<gene>
    <name evidence="3" type="ORF">SAMN02910354_00251</name>
</gene>
<sequence length="199" mass="21735">MKKVSLATILALSTMGMAFFANAADNAQTNAPAANAPAYEVMPCGMVREYNPMCNGAMCNRGYPDGRANMRRGFKNMPGNAPYMGMQMGQRGGFVANQSVTRVADAGKWEDDQMIVLEGNIIKRVGRKDYVFKDGSGELEIEISRRAWHGDIFSADDRVRLVANVEKSWGKTEVLAVHIEQIRPDAAAPSQGNKTGNNQ</sequence>
<feature type="chain" id="PRO_5045899898" evidence="2">
    <location>
        <begin position="24"/>
        <end position="199"/>
    </location>
</feature>
<dbReference type="NCBIfam" id="NF033674">
    <property type="entry name" value="stress_OB_fold"/>
    <property type="match status" value="1"/>
</dbReference>
<dbReference type="PANTHER" id="PTHR36571">
    <property type="entry name" value="PROTEIN YGIW"/>
    <property type="match status" value="1"/>
</dbReference>
<dbReference type="InterPro" id="IPR036700">
    <property type="entry name" value="BOBF_sf"/>
</dbReference>
<dbReference type="RefSeq" id="WP_090653835.1">
    <property type="nucleotide sequence ID" value="NZ_CP015031.1"/>
</dbReference>
<protein>
    <submittedName>
        <fullName evidence="3">TIGR00156 family protein</fullName>
    </submittedName>
</protein>
<evidence type="ECO:0000256" key="1">
    <source>
        <dbReference type="ARBA" id="ARBA00022729"/>
    </source>
</evidence>